<dbReference type="GO" id="GO:0005737">
    <property type="term" value="C:cytoplasm"/>
    <property type="evidence" value="ECO:0007669"/>
    <property type="project" value="UniProtKB-SubCell"/>
</dbReference>
<evidence type="ECO:0000256" key="3">
    <source>
        <dbReference type="ARBA" id="ARBA00022679"/>
    </source>
</evidence>
<dbReference type="PANTHER" id="PTHR10920:SF18">
    <property type="entry name" value="RRNA METHYLTRANSFERASE 2, MITOCHONDRIAL"/>
    <property type="match status" value="1"/>
</dbReference>
<proteinExistence type="inferred from homology"/>
<comment type="similarity">
    <text evidence="11">Belongs to the class I-like SAM-binding methyltransferase superfamily. RNA methyltransferase RlmE family.</text>
</comment>
<feature type="binding site" evidence="11">
    <location>
        <position position="108"/>
    </location>
    <ligand>
        <name>S-adenosyl-L-methionine</name>
        <dbReference type="ChEBI" id="CHEBI:59789"/>
    </ligand>
</feature>
<feature type="binding site" evidence="11">
    <location>
        <position position="75"/>
    </location>
    <ligand>
        <name>S-adenosyl-L-methionine</name>
        <dbReference type="ChEBI" id="CHEBI:59789"/>
    </ligand>
</feature>
<reference evidence="14 15" key="1">
    <citation type="journal article" date="2017" name="Nat. Commun.">
        <title>In situ click chemistry generation of cyclooxygenase-2 inhibitors.</title>
        <authorList>
            <person name="Bhardwaj A."/>
            <person name="Kaur J."/>
            <person name="Wuest M."/>
            <person name="Wuest F."/>
        </authorList>
    </citation>
    <scope>NUCLEOTIDE SEQUENCE [LARGE SCALE GENOMIC DNA]</scope>
    <source>
        <strain evidence="14">S2_018_000_R2_106</strain>
    </source>
</reference>
<comment type="subcellular location">
    <subcellularLocation>
        <location evidence="11">Cytoplasm</location>
    </subcellularLocation>
</comment>
<dbReference type="InterPro" id="IPR002877">
    <property type="entry name" value="RNA_MeTrfase_FtsJ_dom"/>
</dbReference>
<name>A0A6N4R8D8_BLAVI</name>
<dbReference type="Pfam" id="PF01728">
    <property type="entry name" value="FtsJ"/>
    <property type="match status" value="1"/>
</dbReference>
<dbReference type="GO" id="GO:0008650">
    <property type="term" value="F:rRNA (uridine-2'-O-)-methyltransferase activity"/>
    <property type="evidence" value="ECO:0007669"/>
    <property type="project" value="UniProtKB-UniRule"/>
</dbReference>
<evidence type="ECO:0000256" key="4">
    <source>
        <dbReference type="ARBA" id="ARBA00022691"/>
    </source>
</evidence>
<dbReference type="SUPFAM" id="SSF53335">
    <property type="entry name" value="S-adenosyl-L-methionine-dependent methyltransferases"/>
    <property type="match status" value="1"/>
</dbReference>
<evidence type="ECO:0000259" key="13">
    <source>
        <dbReference type="Pfam" id="PF01728"/>
    </source>
</evidence>
<dbReference type="PIRSF" id="PIRSF005461">
    <property type="entry name" value="23S_rRNA_mtase"/>
    <property type="match status" value="1"/>
</dbReference>
<comment type="caution">
    <text evidence="14">The sequence shown here is derived from an EMBL/GenBank/DDBJ whole genome shotgun (WGS) entry which is preliminary data.</text>
</comment>
<evidence type="ECO:0000256" key="12">
    <source>
        <dbReference type="PIRSR" id="PIRSR005461-1"/>
    </source>
</evidence>
<accession>A0A6N4R8D8</accession>
<feature type="domain" description="Ribosomal RNA methyltransferase FtsJ" evidence="13">
    <location>
        <begin position="43"/>
        <end position="216"/>
    </location>
</feature>
<keyword evidence="1 11" id="KW-0698">rRNA processing</keyword>
<evidence type="ECO:0000256" key="6">
    <source>
        <dbReference type="ARBA" id="ARBA00038861"/>
    </source>
</evidence>
<protein>
    <recommendedName>
        <fullName evidence="7 11">Ribosomal RNA large subunit methyltransferase E</fullName>
        <ecNumber evidence="6 11">2.1.1.166</ecNumber>
    </recommendedName>
    <alternativeName>
        <fullName evidence="9 11">23S rRNA Um2552 methyltransferase</fullName>
    </alternativeName>
    <alternativeName>
        <fullName evidence="8 11">rRNA (uridine-2'-O-)-methyltransferase</fullName>
    </alternativeName>
</protein>
<evidence type="ECO:0000256" key="8">
    <source>
        <dbReference type="ARBA" id="ARBA00041995"/>
    </source>
</evidence>
<dbReference type="EMBL" id="VAFM01000002">
    <property type="protein sequence ID" value="TKW60524.1"/>
    <property type="molecule type" value="Genomic_DNA"/>
</dbReference>
<evidence type="ECO:0000256" key="11">
    <source>
        <dbReference type="HAMAP-Rule" id="MF_01547"/>
    </source>
</evidence>
<evidence type="ECO:0000256" key="7">
    <source>
        <dbReference type="ARBA" id="ARBA00041129"/>
    </source>
</evidence>
<evidence type="ECO:0000256" key="10">
    <source>
        <dbReference type="ARBA" id="ARBA00048970"/>
    </source>
</evidence>
<comment type="catalytic activity">
    <reaction evidence="10 11">
        <text>uridine(2552) in 23S rRNA + S-adenosyl-L-methionine = 2'-O-methyluridine(2552) in 23S rRNA + S-adenosyl-L-homocysteine + H(+)</text>
        <dbReference type="Rhea" id="RHEA:42720"/>
        <dbReference type="Rhea" id="RHEA-COMP:10202"/>
        <dbReference type="Rhea" id="RHEA-COMP:10203"/>
        <dbReference type="ChEBI" id="CHEBI:15378"/>
        <dbReference type="ChEBI" id="CHEBI:57856"/>
        <dbReference type="ChEBI" id="CHEBI:59789"/>
        <dbReference type="ChEBI" id="CHEBI:65315"/>
        <dbReference type="ChEBI" id="CHEBI:74478"/>
        <dbReference type="EC" id="2.1.1.166"/>
    </reaction>
</comment>
<dbReference type="InterPro" id="IPR050082">
    <property type="entry name" value="RNA_methyltr_RlmE"/>
</dbReference>
<evidence type="ECO:0000256" key="1">
    <source>
        <dbReference type="ARBA" id="ARBA00022552"/>
    </source>
</evidence>
<dbReference type="InterPro" id="IPR015507">
    <property type="entry name" value="rRNA-MeTfrase_E"/>
</dbReference>
<dbReference type="Gene3D" id="3.40.50.150">
    <property type="entry name" value="Vaccinia Virus protein VP39"/>
    <property type="match status" value="1"/>
</dbReference>
<keyword evidence="2 11" id="KW-0489">Methyltransferase</keyword>
<dbReference type="PANTHER" id="PTHR10920">
    <property type="entry name" value="RIBOSOMAL RNA METHYLTRANSFERASE"/>
    <property type="match status" value="1"/>
</dbReference>
<comment type="function">
    <text evidence="5 11">Specifically methylates the uridine in position 2552 of 23S rRNA at the 2'-O position of the ribose in the fully assembled 50S ribosomal subunit.</text>
</comment>
<dbReference type="EC" id="2.1.1.166" evidence="6 11"/>
<keyword evidence="4 11" id="KW-0949">S-adenosyl-L-methionine</keyword>
<evidence type="ECO:0000256" key="2">
    <source>
        <dbReference type="ARBA" id="ARBA00022603"/>
    </source>
</evidence>
<evidence type="ECO:0000313" key="15">
    <source>
        <dbReference type="Proteomes" id="UP000320948"/>
    </source>
</evidence>
<evidence type="ECO:0000256" key="9">
    <source>
        <dbReference type="ARBA" id="ARBA00042745"/>
    </source>
</evidence>
<dbReference type="HAMAP" id="MF_01547">
    <property type="entry name" value="RNA_methyltr_E"/>
    <property type="match status" value="1"/>
</dbReference>
<gene>
    <name evidence="11" type="primary">rlmE</name>
    <name evidence="11" type="synonym">ftsJ</name>
    <name evidence="11" type="synonym">rrmJ</name>
    <name evidence="14" type="ORF">DI628_06375</name>
</gene>
<evidence type="ECO:0000256" key="5">
    <source>
        <dbReference type="ARBA" id="ARBA00037569"/>
    </source>
</evidence>
<dbReference type="Proteomes" id="UP000320948">
    <property type="component" value="Unassembled WGS sequence"/>
</dbReference>
<dbReference type="AlphaFoldDB" id="A0A6N4R8D8"/>
<organism evidence="14 15">
    <name type="scientific">Blastochloris viridis</name>
    <name type="common">Rhodopseudomonas viridis</name>
    <dbReference type="NCBI Taxonomy" id="1079"/>
    <lineage>
        <taxon>Bacteria</taxon>
        <taxon>Pseudomonadati</taxon>
        <taxon>Pseudomonadota</taxon>
        <taxon>Alphaproteobacteria</taxon>
        <taxon>Hyphomicrobiales</taxon>
        <taxon>Blastochloridaceae</taxon>
        <taxon>Blastochloris</taxon>
    </lineage>
</organism>
<dbReference type="InterPro" id="IPR029063">
    <property type="entry name" value="SAM-dependent_MTases_sf"/>
</dbReference>
<feature type="binding site" evidence="11">
    <location>
        <position position="77"/>
    </location>
    <ligand>
        <name>S-adenosyl-L-methionine</name>
        <dbReference type="ChEBI" id="CHEBI:59789"/>
    </ligand>
</feature>
<feature type="binding site" evidence="11">
    <location>
        <position position="92"/>
    </location>
    <ligand>
        <name>S-adenosyl-L-methionine</name>
        <dbReference type="ChEBI" id="CHEBI:59789"/>
    </ligand>
</feature>
<feature type="binding site" evidence="11">
    <location>
        <position position="133"/>
    </location>
    <ligand>
        <name>S-adenosyl-L-methionine</name>
        <dbReference type="ChEBI" id="CHEBI:59789"/>
    </ligand>
</feature>
<keyword evidence="11" id="KW-0963">Cytoplasm</keyword>
<feature type="active site" description="Proton acceptor" evidence="11 12">
    <location>
        <position position="173"/>
    </location>
</feature>
<evidence type="ECO:0000313" key="14">
    <source>
        <dbReference type="EMBL" id="TKW60524.1"/>
    </source>
</evidence>
<keyword evidence="3 11" id="KW-0808">Transferase</keyword>
<sequence length="217" mass="24439">MLMIQKTPESLKVRKKSLSKSSKAWVQRQLRDPYVAKAQAEGFRARAAYKLLEIDEKFHILKQGQSVVDLGCAPGSWCQIAASRNCRVVGIDLLECDPMAGVTFIQDDFTTEQGYEKVKEAMKSEYVDLVLCDMAANTVGHKETDGLRTQALSELAVDFAINHLRKGGSFCTKLFMNGYEAEAKKKMATLFERVQLFKPESSRAESREIFLVCVNRK</sequence>